<sequence>MNKEYLNVILVDDDEGNQIFFKNIFKDLKVGVKVQIFNNGRDLMNFLNSEDALIPEILFMKYDIPKKNSLECLEEIKIDFRFDQMVNVIYSDELSVGEEEDVFVKGANVFMKKPDNYADMKKVLSEIITINWQYHTSGLNKNNFIMKV</sequence>
<reference evidence="4" key="1">
    <citation type="submission" date="2016-10" db="EMBL/GenBank/DDBJ databases">
        <authorList>
            <person name="Varghese N."/>
            <person name="Submissions S."/>
        </authorList>
    </citation>
    <scope>NUCLEOTIDE SEQUENCE [LARGE SCALE GENOMIC DNA]</scope>
    <source>
        <strain evidence="4">DSM 17724</strain>
    </source>
</reference>
<comment type="caution">
    <text evidence="1">Lacks conserved residue(s) required for the propagation of feature annotation.</text>
</comment>
<evidence type="ECO:0000256" key="1">
    <source>
        <dbReference type="PROSITE-ProRule" id="PRU00169"/>
    </source>
</evidence>
<evidence type="ECO:0000313" key="3">
    <source>
        <dbReference type="EMBL" id="SEW49181.1"/>
    </source>
</evidence>
<dbReference type="Pfam" id="PF00072">
    <property type="entry name" value="Response_reg"/>
    <property type="match status" value="1"/>
</dbReference>
<accession>A0A1I0S3C6</accession>
<dbReference type="OrthoDB" id="7631574at2"/>
<dbReference type="EMBL" id="FOIU01000005">
    <property type="protein sequence ID" value="SEW49181.1"/>
    <property type="molecule type" value="Genomic_DNA"/>
</dbReference>
<dbReference type="RefSeq" id="WP_089795876.1">
    <property type="nucleotide sequence ID" value="NZ_FOIU01000005.1"/>
</dbReference>
<dbReference type="InterPro" id="IPR011006">
    <property type="entry name" value="CheY-like_superfamily"/>
</dbReference>
<dbReference type="AlphaFoldDB" id="A0A1I0S3C6"/>
<dbReference type="Gene3D" id="3.40.50.2300">
    <property type="match status" value="1"/>
</dbReference>
<gene>
    <name evidence="3" type="ORF">SAMN05421841_4031</name>
</gene>
<evidence type="ECO:0000259" key="2">
    <source>
        <dbReference type="PROSITE" id="PS50110"/>
    </source>
</evidence>
<name>A0A1I0S3C6_9FLAO</name>
<dbReference type="STRING" id="356305.SAMN05421841_4031"/>
<evidence type="ECO:0000313" key="4">
    <source>
        <dbReference type="Proteomes" id="UP000199469"/>
    </source>
</evidence>
<dbReference type="SUPFAM" id="SSF52172">
    <property type="entry name" value="CheY-like"/>
    <property type="match status" value="1"/>
</dbReference>
<proteinExistence type="predicted"/>
<dbReference type="InterPro" id="IPR001789">
    <property type="entry name" value="Sig_transdc_resp-reg_receiver"/>
</dbReference>
<protein>
    <submittedName>
        <fullName evidence="3">CheY chemotaxis protein or a CheY-like REC (Receiver) domain</fullName>
    </submittedName>
</protein>
<dbReference type="GO" id="GO:0000160">
    <property type="term" value="P:phosphorelay signal transduction system"/>
    <property type="evidence" value="ECO:0007669"/>
    <property type="project" value="InterPro"/>
</dbReference>
<dbReference type="PROSITE" id="PS50110">
    <property type="entry name" value="RESPONSE_REGULATORY"/>
    <property type="match status" value="1"/>
</dbReference>
<feature type="domain" description="Response regulatory" evidence="2">
    <location>
        <begin position="7"/>
        <end position="128"/>
    </location>
</feature>
<keyword evidence="4" id="KW-1185">Reference proteome</keyword>
<organism evidence="3 4">
    <name type="scientific">Chryseobacterium wanjuense</name>
    <dbReference type="NCBI Taxonomy" id="356305"/>
    <lineage>
        <taxon>Bacteria</taxon>
        <taxon>Pseudomonadati</taxon>
        <taxon>Bacteroidota</taxon>
        <taxon>Flavobacteriia</taxon>
        <taxon>Flavobacteriales</taxon>
        <taxon>Weeksellaceae</taxon>
        <taxon>Chryseobacterium group</taxon>
        <taxon>Chryseobacterium</taxon>
    </lineage>
</organism>
<dbReference type="Proteomes" id="UP000199469">
    <property type="component" value="Unassembled WGS sequence"/>
</dbReference>